<dbReference type="InterPro" id="IPR041588">
    <property type="entry name" value="Integrase_H2C2"/>
</dbReference>
<evidence type="ECO:0000313" key="2">
    <source>
        <dbReference type="EMBL" id="KAF2887521.1"/>
    </source>
</evidence>
<sequence>MTYYSLEFLVMPSNLKMEIFCSPYNEHSAGHLGFTKPYYKIRNRFYWVGISKDVEYYVKGCANCQARKGKTNMRLQGLLQPILISLPFDCIGTDFLGSYCRSRNGNTMIIVATDYATCWAETRTLPTGKADSSNYKEPTQNEHIVTIDRSIGKQNHEEKRFEGESETERETQKTFMIRQELIKY</sequence>
<name>A0A8K0G6C3_IGNLU</name>
<evidence type="ECO:0000313" key="3">
    <source>
        <dbReference type="Proteomes" id="UP000801492"/>
    </source>
</evidence>
<dbReference type="Pfam" id="PF17921">
    <property type="entry name" value="Integrase_H2C2"/>
    <property type="match status" value="1"/>
</dbReference>
<protein>
    <recommendedName>
        <fullName evidence="1">Integrase zinc-binding domain-containing protein</fullName>
    </recommendedName>
</protein>
<keyword evidence="3" id="KW-1185">Reference proteome</keyword>
<dbReference type="Gene3D" id="1.10.340.70">
    <property type="match status" value="1"/>
</dbReference>
<comment type="caution">
    <text evidence="2">The sequence shown here is derived from an EMBL/GenBank/DDBJ whole genome shotgun (WGS) entry which is preliminary data.</text>
</comment>
<evidence type="ECO:0000259" key="1">
    <source>
        <dbReference type="Pfam" id="PF17921"/>
    </source>
</evidence>
<dbReference type="PANTHER" id="PTHR47266">
    <property type="entry name" value="ENDONUCLEASE-RELATED"/>
    <property type="match status" value="1"/>
</dbReference>
<feature type="domain" description="Integrase zinc-binding" evidence="1">
    <location>
        <begin position="12"/>
        <end position="68"/>
    </location>
</feature>
<accession>A0A8K0G6C3</accession>
<dbReference type="OrthoDB" id="6771023at2759"/>
<reference evidence="2" key="1">
    <citation type="submission" date="2019-08" db="EMBL/GenBank/DDBJ databases">
        <title>The genome of the North American firefly Photinus pyralis.</title>
        <authorList>
            <consortium name="Photinus pyralis genome working group"/>
            <person name="Fallon T.R."/>
            <person name="Sander Lower S.E."/>
            <person name="Weng J.-K."/>
        </authorList>
    </citation>
    <scope>NUCLEOTIDE SEQUENCE</scope>
    <source>
        <strain evidence="2">TRF0915ILg1</strain>
        <tissue evidence="2">Whole body</tissue>
    </source>
</reference>
<gene>
    <name evidence="2" type="ORF">ILUMI_18652</name>
</gene>
<dbReference type="Proteomes" id="UP000801492">
    <property type="component" value="Unassembled WGS sequence"/>
</dbReference>
<proteinExistence type="predicted"/>
<dbReference type="AlphaFoldDB" id="A0A8K0G6C3"/>
<dbReference type="FunFam" id="1.10.340.70:FF:000001">
    <property type="entry name" value="Retrovirus-related Pol polyprotein from transposon gypsy-like Protein"/>
    <property type="match status" value="1"/>
</dbReference>
<dbReference type="InterPro" id="IPR052160">
    <property type="entry name" value="Gypsy_RT_Integrase-like"/>
</dbReference>
<dbReference type="EMBL" id="VTPC01083060">
    <property type="protein sequence ID" value="KAF2887521.1"/>
    <property type="molecule type" value="Genomic_DNA"/>
</dbReference>
<organism evidence="2 3">
    <name type="scientific">Ignelater luminosus</name>
    <name type="common">Cucubano</name>
    <name type="synonym">Pyrophorus luminosus</name>
    <dbReference type="NCBI Taxonomy" id="2038154"/>
    <lineage>
        <taxon>Eukaryota</taxon>
        <taxon>Metazoa</taxon>
        <taxon>Ecdysozoa</taxon>
        <taxon>Arthropoda</taxon>
        <taxon>Hexapoda</taxon>
        <taxon>Insecta</taxon>
        <taxon>Pterygota</taxon>
        <taxon>Neoptera</taxon>
        <taxon>Endopterygota</taxon>
        <taxon>Coleoptera</taxon>
        <taxon>Polyphaga</taxon>
        <taxon>Elateriformia</taxon>
        <taxon>Elateroidea</taxon>
        <taxon>Elateridae</taxon>
        <taxon>Agrypninae</taxon>
        <taxon>Pyrophorini</taxon>
        <taxon>Ignelater</taxon>
    </lineage>
</organism>